<gene>
    <name evidence="1" type="ORF">MRB53_015183</name>
</gene>
<sequence length="240" mass="26381">MESEGGNSKLAAREKGETSRSVAISSRLNHEEEDFIILSTNKRVLSSGPFHCPSSSSGYAIFPHAGEDPCSICGRGIEDCLGCNMFTPPSDENKEEEEEEELKKRSNYRGVRQRPSGRWGAEIHDPKKRVRVWLGTFDTAEEAARVYDRKAIEFRGAQAKLNFQPPDHTLLEGQQQQQPQQHQMVPSTAEQAFQSKVTLTEKGSSSGGKASGQGKGDETNEFRTAASTKGSNSDQQSSDV</sequence>
<comment type="caution">
    <text evidence="1">The sequence shown here is derived from an EMBL/GenBank/DDBJ whole genome shotgun (WGS) entry which is preliminary data.</text>
</comment>
<accession>A0ACC2KD90</accession>
<protein>
    <submittedName>
        <fullName evidence="1">Uncharacterized protein</fullName>
    </submittedName>
</protein>
<evidence type="ECO:0000313" key="1">
    <source>
        <dbReference type="EMBL" id="KAJ8618997.1"/>
    </source>
</evidence>
<organism evidence="1 2">
    <name type="scientific">Persea americana</name>
    <name type="common">Avocado</name>
    <dbReference type="NCBI Taxonomy" id="3435"/>
    <lineage>
        <taxon>Eukaryota</taxon>
        <taxon>Viridiplantae</taxon>
        <taxon>Streptophyta</taxon>
        <taxon>Embryophyta</taxon>
        <taxon>Tracheophyta</taxon>
        <taxon>Spermatophyta</taxon>
        <taxon>Magnoliopsida</taxon>
        <taxon>Magnoliidae</taxon>
        <taxon>Laurales</taxon>
        <taxon>Lauraceae</taxon>
        <taxon>Persea</taxon>
    </lineage>
</organism>
<proteinExistence type="predicted"/>
<evidence type="ECO:0000313" key="2">
    <source>
        <dbReference type="Proteomes" id="UP001234297"/>
    </source>
</evidence>
<dbReference type="EMBL" id="CM056812">
    <property type="protein sequence ID" value="KAJ8618997.1"/>
    <property type="molecule type" value="Genomic_DNA"/>
</dbReference>
<dbReference type="Proteomes" id="UP001234297">
    <property type="component" value="Chromosome 4"/>
</dbReference>
<reference evidence="1 2" key="1">
    <citation type="journal article" date="2022" name="Hortic Res">
        <title>A haplotype resolved chromosomal level avocado genome allows analysis of novel avocado genes.</title>
        <authorList>
            <person name="Nath O."/>
            <person name="Fletcher S.J."/>
            <person name="Hayward A."/>
            <person name="Shaw L.M."/>
            <person name="Masouleh A.K."/>
            <person name="Furtado A."/>
            <person name="Henry R.J."/>
            <person name="Mitter N."/>
        </authorList>
    </citation>
    <scope>NUCLEOTIDE SEQUENCE [LARGE SCALE GENOMIC DNA]</scope>
    <source>
        <strain evidence="2">cv. Hass</strain>
    </source>
</reference>
<name>A0ACC2KD90_PERAE</name>
<keyword evidence="2" id="KW-1185">Reference proteome</keyword>